<gene>
    <name evidence="3" type="ORF">NMK_2252</name>
</gene>
<accession>A0A2R5FCJ7</accession>
<comment type="caution">
    <text evidence="3">The sequence shown here is derived from an EMBL/GenBank/DDBJ whole genome shotgun (WGS) entry which is preliminary data.</text>
</comment>
<evidence type="ECO:0000313" key="4">
    <source>
        <dbReference type="Proteomes" id="UP000245081"/>
    </source>
</evidence>
<feature type="signal peptide" evidence="2">
    <location>
        <begin position="1"/>
        <end position="27"/>
    </location>
</feature>
<reference evidence="3 4" key="1">
    <citation type="journal article" date="2018" name="Environ. Microbiol.">
        <title>Isolation and genomic characterization of Novimethylophilus kurashikiensis gen. nov. sp. nov., a new lanthanide-dependent methylotrophic species of Methylophilaceae.</title>
        <authorList>
            <person name="Lv H."/>
            <person name="Sahin N."/>
            <person name="Tani A."/>
        </authorList>
    </citation>
    <scope>NUCLEOTIDE SEQUENCE [LARGE SCALE GENOMIC DNA]</scope>
    <source>
        <strain evidence="3 4">La2-4</strain>
    </source>
</reference>
<proteinExistence type="predicted"/>
<name>A0A2R5FCJ7_9PROT</name>
<keyword evidence="4" id="KW-1185">Reference proteome</keyword>
<protein>
    <submittedName>
        <fullName evidence="3">Uncharacterized protein</fullName>
    </submittedName>
</protein>
<keyword evidence="2" id="KW-0732">Signal</keyword>
<sequence length="99" mass="10527">MKNMKPTLTMMLLAAAAQIALMNPVHAAGADADIQTDVKSGVQTDTDKGQASERMSNEATINANSPAVGQEKGQDRATERKAIDHSNQGKHKGKSSDRH</sequence>
<feature type="region of interest" description="Disordered" evidence="1">
    <location>
        <begin position="32"/>
        <end position="99"/>
    </location>
</feature>
<organism evidence="3 4">
    <name type="scientific">Novimethylophilus kurashikiensis</name>
    <dbReference type="NCBI Taxonomy" id="1825523"/>
    <lineage>
        <taxon>Bacteria</taxon>
        <taxon>Pseudomonadati</taxon>
        <taxon>Pseudomonadota</taxon>
        <taxon>Betaproteobacteria</taxon>
        <taxon>Nitrosomonadales</taxon>
        <taxon>Methylophilaceae</taxon>
        <taxon>Novimethylophilus</taxon>
    </lineage>
</organism>
<dbReference type="EMBL" id="BDOQ01000009">
    <property type="protein sequence ID" value="GBG14653.1"/>
    <property type="molecule type" value="Genomic_DNA"/>
</dbReference>
<feature type="compositionally biased region" description="Basic and acidic residues" evidence="1">
    <location>
        <begin position="72"/>
        <end position="84"/>
    </location>
</feature>
<dbReference type="AlphaFoldDB" id="A0A2R5FCJ7"/>
<evidence type="ECO:0000313" key="3">
    <source>
        <dbReference type="EMBL" id="GBG14653.1"/>
    </source>
</evidence>
<dbReference type="RefSeq" id="WP_109015840.1">
    <property type="nucleotide sequence ID" value="NZ_BDOQ01000009.1"/>
</dbReference>
<feature type="compositionally biased region" description="Polar residues" evidence="1">
    <location>
        <begin position="53"/>
        <end position="67"/>
    </location>
</feature>
<feature type="chain" id="PRO_5015324468" evidence="2">
    <location>
        <begin position="28"/>
        <end position="99"/>
    </location>
</feature>
<evidence type="ECO:0000256" key="2">
    <source>
        <dbReference type="SAM" id="SignalP"/>
    </source>
</evidence>
<evidence type="ECO:0000256" key="1">
    <source>
        <dbReference type="SAM" id="MobiDB-lite"/>
    </source>
</evidence>
<dbReference type="Proteomes" id="UP000245081">
    <property type="component" value="Unassembled WGS sequence"/>
</dbReference>